<dbReference type="Proteomes" id="UP000186758">
    <property type="component" value="Unassembled WGS sequence"/>
</dbReference>
<dbReference type="SUPFAM" id="SSF53187">
    <property type="entry name" value="Zn-dependent exopeptidases"/>
    <property type="match status" value="1"/>
</dbReference>
<dbReference type="PANTHER" id="PTHR30404">
    <property type="entry name" value="N-ACETYLMURAMOYL-L-ALANINE AMIDASE"/>
    <property type="match status" value="1"/>
</dbReference>
<accession>A0A1Q9YN11</accession>
<proteinExistence type="predicted"/>
<dbReference type="AlphaFoldDB" id="A0A1Q9YN11"/>
<evidence type="ECO:0000259" key="2">
    <source>
        <dbReference type="SMART" id="SM00646"/>
    </source>
</evidence>
<evidence type="ECO:0000256" key="1">
    <source>
        <dbReference type="ARBA" id="ARBA00022801"/>
    </source>
</evidence>
<organism evidence="3 4">
    <name type="scientific">Faecalibaculum rodentium</name>
    <dbReference type="NCBI Taxonomy" id="1702221"/>
    <lineage>
        <taxon>Bacteria</taxon>
        <taxon>Bacillati</taxon>
        <taxon>Bacillota</taxon>
        <taxon>Erysipelotrichia</taxon>
        <taxon>Erysipelotrichales</taxon>
        <taxon>Erysipelotrichaceae</taxon>
        <taxon>Faecalibaculum</taxon>
    </lineage>
</organism>
<feature type="domain" description="MurNAc-LAA" evidence="2">
    <location>
        <begin position="115"/>
        <end position="233"/>
    </location>
</feature>
<dbReference type="RefSeq" id="WP_075884616.1">
    <property type="nucleotide sequence ID" value="NZ_CALFTW010000001.1"/>
</dbReference>
<dbReference type="InterPro" id="IPR050695">
    <property type="entry name" value="N-acetylmuramoyl_amidase_3"/>
</dbReference>
<dbReference type="CDD" id="cd02696">
    <property type="entry name" value="MurNAc-LAA"/>
    <property type="match status" value="1"/>
</dbReference>
<dbReference type="EMBL" id="MPJZ01000010">
    <property type="protein sequence ID" value="OLU47128.1"/>
    <property type="molecule type" value="Genomic_DNA"/>
</dbReference>
<comment type="caution">
    <text evidence="3">The sequence shown here is derived from an EMBL/GenBank/DDBJ whole genome shotgun (WGS) entry which is preliminary data.</text>
</comment>
<reference evidence="3 4" key="1">
    <citation type="submission" date="2016-11" db="EMBL/GenBank/DDBJ databases">
        <title>Description of two novel members of the family Erysipelotrichaceae: Ileibacterium lipovorans gen. nov., sp. nov. and Dubosiella newyorkensis, gen. nov., sp. nov.</title>
        <authorList>
            <person name="Cox L.M."/>
            <person name="Sohn J."/>
            <person name="Tyrrell K.L."/>
            <person name="Citron D.M."/>
            <person name="Lawson P.A."/>
            <person name="Patel N.B."/>
            <person name="Iizumi T."/>
            <person name="Perez-Perez G.I."/>
            <person name="Goldstein E.J."/>
            <person name="Blaser M.J."/>
        </authorList>
    </citation>
    <scope>NUCLEOTIDE SEQUENCE [LARGE SCALE GENOMIC DNA]</scope>
    <source>
        <strain evidence="3 4">NYU-BL-K8</strain>
    </source>
</reference>
<dbReference type="Gene3D" id="3.40.630.40">
    <property type="entry name" value="Zn-dependent exopeptidases"/>
    <property type="match status" value="1"/>
</dbReference>
<dbReference type="InterPro" id="IPR002508">
    <property type="entry name" value="MurNAc-LAA_cat"/>
</dbReference>
<dbReference type="GO" id="GO:0030288">
    <property type="term" value="C:outer membrane-bounded periplasmic space"/>
    <property type="evidence" value="ECO:0007669"/>
    <property type="project" value="TreeGrafter"/>
</dbReference>
<dbReference type="GO" id="GO:0008745">
    <property type="term" value="F:N-acetylmuramoyl-L-alanine amidase activity"/>
    <property type="evidence" value="ECO:0007669"/>
    <property type="project" value="InterPro"/>
</dbReference>
<protein>
    <recommendedName>
        <fullName evidence="2">MurNAc-LAA domain-containing protein</fullName>
    </recommendedName>
</protein>
<sequence>MKKKKWLPILVVWLLLGGVAVWGLSQFVTEQIWKSHNYIVENPVATVMIDPGHGGYDSGAVATDGTMEKDVALALALQTGEKLHNMDPSIQVIFTRYDDNVSWPDNEAEDLQARVAMAINYGATHYLAIHCNSAEDPSALGHFGIVRQDDVTSQRICQNLDNYLAAANWGPALGFRKTSDIGSIFVVDQLGIPSMLFETGFLSNPTEAMQMRDPGNQDAISTALAQAYYDSIHGLDVNVAMPQAAVQEPEAVQETPEAEPVWVPEDYTGDYIPQ</sequence>
<keyword evidence="1" id="KW-0378">Hydrolase</keyword>
<gene>
    <name evidence="3" type="ORF">BO223_01225</name>
</gene>
<dbReference type="SMART" id="SM00646">
    <property type="entry name" value="Ami_3"/>
    <property type="match status" value="1"/>
</dbReference>
<dbReference type="Pfam" id="PF01520">
    <property type="entry name" value="Amidase_3"/>
    <property type="match status" value="1"/>
</dbReference>
<evidence type="ECO:0000313" key="3">
    <source>
        <dbReference type="EMBL" id="OLU47128.1"/>
    </source>
</evidence>
<evidence type="ECO:0000313" key="4">
    <source>
        <dbReference type="Proteomes" id="UP000186758"/>
    </source>
</evidence>
<name>A0A1Q9YN11_9FIRM</name>
<dbReference type="PANTHER" id="PTHR30404:SF0">
    <property type="entry name" value="N-ACETYLMURAMOYL-L-ALANINE AMIDASE AMIC"/>
    <property type="match status" value="1"/>
</dbReference>
<dbReference type="GO" id="GO:0009253">
    <property type="term" value="P:peptidoglycan catabolic process"/>
    <property type="evidence" value="ECO:0007669"/>
    <property type="project" value="InterPro"/>
</dbReference>